<keyword evidence="3" id="KW-0560">Oxidoreductase</keyword>
<evidence type="ECO:0000313" key="5">
    <source>
        <dbReference type="Proteomes" id="UP000186583"/>
    </source>
</evidence>
<evidence type="ECO:0000256" key="3">
    <source>
        <dbReference type="ARBA" id="ARBA00023002"/>
    </source>
</evidence>
<evidence type="ECO:0000256" key="2">
    <source>
        <dbReference type="ARBA" id="ARBA00022857"/>
    </source>
</evidence>
<dbReference type="InterPro" id="IPR020904">
    <property type="entry name" value="Sc_DH/Rdtase_CS"/>
</dbReference>
<dbReference type="Gene3D" id="3.40.50.720">
    <property type="entry name" value="NAD(P)-binding Rossmann-like Domain"/>
    <property type="match status" value="1"/>
</dbReference>
<evidence type="ECO:0000256" key="1">
    <source>
        <dbReference type="ARBA" id="ARBA00006484"/>
    </source>
</evidence>
<organism evidence="4 5">
    <name type="scientific">Colletotrichum chlorophyti</name>
    <dbReference type="NCBI Taxonomy" id="708187"/>
    <lineage>
        <taxon>Eukaryota</taxon>
        <taxon>Fungi</taxon>
        <taxon>Dikarya</taxon>
        <taxon>Ascomycota</taxon>
        <taxon>Pezizomycotina</taxon>
        <taxon>Sordariomycetes</taxon>
        <taxon>Hypocreomycetidae</taxon>
        <taxon>Glomerellales</taxon>
        <taxon>Glomerellaceae</taxon>
        <taxon>Colletotrichum</taxon>
    </lineage>
</organism>
<keyword evidence="2" id="KW-0521">NADP</keyword>
<protein>
    <submittedName>
        <fullName evidence="4">Putative oxidoreductase DltE 1</fullName>
    </submittedName>
</protein>
<dbReference type="PROSITE" id="PS00061">
    <property type="entry name" value="ADH_SHORT"/>
    <property type="match status" value="1"/>
</dbReference>
<dbReference type="InterPro" id="IPR002347">
    <property type="entry name" value="SDR_fam"/>
</dbReference>
<dbReference type="GO" id="GO:0016491">
    <property type="term" value="F:oxidoreductase activity"/>
    <property type="evidence" value="ECO:0007669"/>
    <property type="project" value="UniProtKB-KW"/>
</dbReference>
<dbReference type="Proteomes" id="UP000186583">
    <property type="component" value="Unassembled WGS sequence"/>
</dbReference>
<sequence length="262" mass="28601">MLFSYKTVLITSATSGIGHALAARFIQNNIFVIAAGRRKDRLGQKKHWTKRNLTLEIFHLKRLKRTCPTLSAIFLNAGVQRVIDFTKSSSSSQETLKQTNDEVTTNYLSPLHTTLLLLPHLRSLALAGTPTAVVLVSSGLGLVPMPIYPNYCASKAAVHSLAWQLRTQLQEEKARQKEADASAGAVRGIEIVPPTVQTDLTAGQGMPNFGSPLEDFIEETWTALDNGDSDEILVGPAKQSFGHVDDSKKGVYDGLVGFLRTE</sequence>
<dbReference type="EMBL" id="MPGH01000011">
    <property type="protein sequence ID" value="OLN97023.1"/>
    <property type="molecule type" value="Genomic_DNA"/>
</dbReference>
<comment type="caution">
    <text evidence="4">The sequence shown here is derived from an EMBL/GenBank/DDBJ whole genome shotgun (WGS) entry which is preliminary data.</text>
</comment>
<proteinExistence type="inferred from homology"/>
<reference evidence="4 5" key="1">
    <citation type="submission" date="2016-11" db="EMBL/GenBank/DDBJ databases">
        <title>Draft Genome Assembly of Colletotrichum chlorophyti a pathogen of herbaceous plants.</title>
        <authorList>
            <person name="Gan P."/>
            <person name="Narusaka M."/>
            <person name="Tsushima A."/>
            <person name="Narusaka Y."/>
            <person name="Takano Y."/>
            <person name="Shirasu K."/>
        </authorList>
    </citation>
    <scope>NUCLEOTIDE SEQUENCE [LARGE SCALE GENOMIC DNA]</scope>
    <source>
        <strain evidence="4 5">NTL11</strain>
    </source>
</reference>
<dbReference type="AlphaFoldDB" id="A0A1Q8S6E8"/>
<dbReference type="PRINTS" id="PR00081">
    <property type="entry name" value="GDHRDH"/>
</dbReference>
<dbReference type="SUPFAM" id="SSF51735">
    <property type="entry name" value="NAD(P)-binding Rossmann-fold domains"/>
    <property type="match status" value="1"/>
</dbReference>
<evidence type="ECO:0000313" key="4">
    <source>
        <dbReference type="EMBL" id="OLN97023.1"/>
    </source>
</evidence>
<accession>A0A1Q8S6E8</accession>
<keyword evidence="5" id="KW-1185">Reference proteome</keyword>
<dbReference type="InterPro" id="IPR036291">
    <property type="entry name" value="NAD(P)-bd_dom_sf"/>
</dbReference>
<dbReference type="OrthoDB" id="37659at2759"/>
<dbReference type="PANTHER" id="PTHR43669">
    <property type="entry name" value="5-KETO-D-GLUCONATE 5-REDUCTASE"/>
    <property type="match status" value="1"/>
</dbReference>
<dbReference type="PANTHER" id="PTHR43669:SF11">
    <property type="entry name" value="SHORT-CHAIN DEHYDROGENASE_OXIDOREDUCTASE"/>
    <property type="match status" value="1"/>
</dbReference>
<comment type="similarity">
    <text evidence="1">Belongs to the short-chain dehydrogenases/reductases (SDR) family.</text>
</comment>
<gene>
    <name evidence="4" type="ORF">CCHL11_02034</name>
</gene>
<dbReference type="STRING" id="708187.A0A1Q8S6E8"/>
<dbReference type="Pfam" id="PF00106">
    <property type="entry name" value="adh_short"/>
    <property type="match status" value="1"/>
</dbReference>
<name>A0A1Q8S6E8_9PEZI</name>